<evidence type="ECO:0000259" key="3">
    <source>
        <dbReference type="SMART" id="SM01174"/>
    </source>
</evidence>
<dbReference type="Proteomes" id="UP000557230">
    <property type="component" value="Unassembled WGS sequence"/>
</dbReference>
<dbReference type="EMBL" id="VXBD01004957">
    <property type="protein sequence ID" value="NXN10523.1"/>
    <property type="molecule type" value="Genomic_DNA"/>
</dbReference>
<dbReference type="GO" id="GO:0071108">
    <property type="term" value="P:protein K48-linked deubiquitination"/>
    <property type="evidence" value="ECO:0007669"/>
    <property type="project" value="InterPro"/>
</dbReference>
<dbReference type="GO" id="GO:1990380">
    <property type="term" value="F:K48-linked deubiquitinase activity"/>
    <property type="evidence" value="ECO:0007669"/>
    <property type="project" value="UniProtKB-UniRule"/>
</dbReference>
<keyword evidence="2 4" id="KW-0378">Hydrolase</keyword>
<reference evidence="4 5" key="1">
    <citation type="submission" date="2019-09" db="EMBL/GenBank/DDBJ databases">
        <title>Bird 10,000 Genomes (B10K) Project - Family phase.</title>
        <authorList>
            <person name="Zhang G."/>
        </authorList>
    </citation>
    <scope>NUCLEOTIDE SEQUENCE [LARGE SCALE GENOMIC DNA]</scope>
    <source>
        <strain evidence="4">B10K-DU-001-78</strain>
        <tissue evidence="4">Muscle</tissue>
    </source>
</reference>
<dbReference type="InterPro" id="IPR025257">
    <property type="entry name" value="MINDY-3/4_CD"/>
</dbReference>
<comment type="function">
    <text evidence="2">Hydrolase that can remove 'Lys-48'-linked conjugated ubiquitin from proteins.</text>
</comment>
<dbReference type="Pfam" id="PF13898">
    <property type="entry name" value="MINDY-3_4_CD"/>
    <property type="match status" value="1"/>
</dbReference>
<keyword evidence="2" id="KW-0788">Thiol protease</keyword>
<comment type="caution">
    <text evidence="4">The sequence shown here is derived from an EMBL/GenBank/DDBJ whole genome shotgun (WGS) entry which is preliminary data.</text>
</comment>
<evidence type="ECO:0000256" key="1">
    <source>
        <dbReference type="ARBA" id="ARBA00011074"/>
    </source>
</evidence>
<dbReference type="GO" id="GO:0004843">
    <property type="term" value="F:cysteine-type deubiquitinase activity"/>
    <property type="evidence" value="ECO:0007669"/>
    <property type="project" value="UniProtKB-UniRule"/>
</dbReference>
<accession>A0A7L1G901</accession>
<proteinExistence type="inferred from homology"/>
<comment type="catalytic activity">
    <reaction evidence="2">
        <text>Thiol-dependent hydrolysis of ester, thioester, amide, peptide and isopeptide bonds formed by the C-terminal Gly of ubiquitin (a 76-residue protein attached to proteins as an intracellular targeting signal).</text>
        <dbReference type="EC" id="3.4.19.12"/>
    </reaction>
</comment>
<organism evidence="4 5">
    <name type="scientific">Indicator maculatus</name>
    <name type="common">spotted honeyguide</name>
    <dbReference type="NCBI Taxonomy" id="545262"/>
    <lineage>
        <taxon>Eukaryota</taxon>
        <taxon>Metazoa</taxon>
        <taxon>Chordata</taxon>
        <taxon>Craniata</taxon>
        <taxon>Vertebrata</taxon>
        <taxon>Euteleostomi</taxon>
        <taxon>Archelosauria</taxon>
        <taxon>Archosauria</taxon>
        <taxon>Dinosauria</taxon>
        <taxon>Saurischia</taxon>
        <taxon>Theropoda</taxon>
        <taxon>Coelurosauria</taxon>
        <taxon>Aves</taxon>
        <taxon>Neognathae</taxon>
        <taxon>Neoaves</taxon>
        <taxon>Telluraves</taxon>
        <taxon>Coraciimorphae</taxon>
        <taxon>Piciformes</taxon>
        <taxon>Indicatoridae</taxon>
        <taxon>Indicator</taxon>
    </lineage>
</organism>
<gene>
    <name evidence="4" type="primary">Mindy4</name>
    <name evidence="4" type="ORF">INDMAC_R03798</name>
</gene>
<dbReference type="InterPro" id="IPR039785">
    <property type="entry name" value="MINY3/4"/>
</dbReference>
<dbReference type="SMART" id="SM01174">
    <property type="entry name" value="DUF4205"/>
    <property type="match status" value="1"/>
</dbReference>
<dbReference type="AlphaFoldDB" id="A0A7L1G901"/>
<evidence type="ECO:0000256" key="2">
    <source>
        <dbReference type="RuleBase" id="RU367088"/>
    </source>
</evidence>
<dbReference type="PANTHER" id="PTHR12473">
    <property type="entry name" value="UBIQUITIN CARBOXYL-TERMINAL HYDROLASE MINDY-4-RELATED"/>
    <property type="match status" value="1"/>
</dbReference>
<name>A0A7L1G901_9PICI</name>
<dbReference type="GO" id="GO:0006508">
    <property type="term" value="P:proteolysis"/>
    <property type="evidence" value="ECO:0007669"/>
    <property type="project" value="UniProtKB-KW"/>
</dbReference>
<evidence type="ECO:0000313" key="5">
    <source>
        <dbReference type="Proteomes" id="UP000557230"/>
    </source>
</evidence>
<feature type="domain" description="Deubiquitinating enzyme MINDY-3/4 conserved" evidence="3">
    <location>
        <begin position="159"/>
        <end position="460"/>
    </location>
</feature>
<dbReference type="OrthoDB" id="10263628at2759"/>
<protein>
    <recommendedName>
        <fullName evidence="2">Ubiquitin carboxyl-terminal hydrolase MINDY</fullName>
        <ecNumber evidence="2">3.4.19.12</ecNumber>
    </recommendedName>
</protein>
<dbReference type="PANTHER" id="PTHR12473:SF8">
    <property type="entry name" value="UBIQUITIN CARBOXYL-TERMINAL HYDROLASE MINDY-4-RELATED"/>
    <property type="match status" value="1"/>
</dbReference>
<keyword evidence="2" id="KW-0833">Ubl conjugation pathway</keyword>
<dbReference type="EC" id="3.4.19.12" evidence="2"/>
<evidence type="ECO:0000313" key="4">
    <source>
        <dbReference type="EMBL" id="NXN10523.1"/>
    </source>
</evidence>
<keyword evidence="2" id="KW-0645">Protease</keyword>
<comment type="similarity">
    <text evidence="1 2">Belongs to the MINDY deubiquitinase family. FAM188 subfamily.</text>
</comment>
<feature type="non-terminal residue" evidence="4">
    <location>
        <position position="460"/>
    </location>
</feature>
<sequence length="460" mass="52196">KGSLLRVNVEFLSKTLSNLHTSSASEKLRSIPKDTDDSVAKLLSERERTKREERKSISSYCRVSNTKIFKMSALHRYSWSGREKRESFPKKTGSCWARKRNPPASICFKEAQMKDDLELVDVEDEETTGEFSKNLNLPTPRILRAPSEEIDISLAKELKNLLFGSSLCCFNEEWKMQSFTFSNAPQLKYGIVKKKGGLGGVLAAVQACVLQQLLFADSNSNKDPRCLQPSEAHRTKCLAMAIAGILWRAGGNEKAVVALSSRNQQFIPVGKYRADGILETLLLYNVTRYEDLTEFLQQNIHQFETGPCGCILLTVSVILSRSIKLVRDDFDVPTNRLVGRYSYCTQELVNLLLTGKAVSNVFNNVRELDSGNGNITILKGITSHCDIGFLCIFEHYGICQVGCYLKSPRYPIWLVYRESQFSVLFSLEKDLTDYQKRKQRFDVYYYDGLGNQEEEIRLTV</sequence>
<feature type="non-terminal residue" evidence="4">
    <location>
        <position position="1"/>
    </location>
</feature>
<keyword evidence="5" id="KW-1185">Reference proteome</keyword>